<dbReference type="RefSeq" id="XP_034087708.1">
    <property type="nucleotide sequence ID" value="XM_034231817.1"/>
</dbReference>
<dbReference type="OrthoDB" id="9905290at2759"/>
<keyword evidence="1" id="KW-1133">Transmembrane helix</keyword>
<name>A0A6P8VRJ2_GYMAC</name>
<keyword evidence="2" id="KW-1185">Reference proteome</keyword>
<sequence>MHVNTLLKWNKRMAIVYATGVWTMIGTFIFYKYTGRYEDMPVKKEEEVPLPEDKTQLLFLTEHSKVVMVYSKDFVPYTTRIYNFISSFDNPGRDK</sequence>
<dbReference type="InterPro" id="IPR038831">
    <property type="entry name" value="SMIM26"/>
</dbReference>
<feature type="transmembrane region" description="Helical" evidence="1">
    <location>
        <begin position="14"/>
        <end position="34"/>
    </location>
</feature>
<dbReference type="KEGG" id="gacu:117556491"/>
<reference evidence="3" key="1">
    <citation type="submission" date="2025-08" db="UniProtKB">
        <authorList>
            <consortium name="RefSeq"/>
        </authorList>
    </citation>
    <scope>IDENTIFICATION</scope>
</reference>
<evidence type="ECO:0000313" key="2">
    <source>
        <dbReference type="Proteomes" id="UP000515161"/>
    </source>
</evidence>
<keyword evidence="1" id="KW-0472">Membrane</keyword>
<dbReference type="AlphaFoldDB" id="A0A6P8VRJ2"/>
<dbReference type="Proteomes" id="UP000515161">
    <property type="component" value="Unplaced"/>
</dbReference>
<keyword evidence="1" id="KW-0812">Transmembrane</keyword>
<dbReference type="PANTHER" id="PTHR40386:SF1">
    <property type="entry name" value="SMALL INTEGRAL MEMBRANE PROTEIN 26"/>
    <property type="match status" value="1"/>
</dbReference>
<protein>
    <submittedName>
        <fullName evidence="3">LOW QUALITY PROTEIN: small integral membrane protein 26-like</fullName>
    </submittedName>
</protein>
<evidence type="ECO:0000313" key="3">
    <source>
        <dbReference type="RefSeq" id="XP_034087708.1"/>
    </source>
</evidence>
<dbReference type="PANTHER" id="PTHR40386">
    <property type="entry name" value="SMALL INTEGRAL MEMBRANE PROTEIN 26"/>
    <property type="match status" value="1"/>
</dbReference>
<evidence type="ECO:0000256" key="1">
    <source>
        <dbReference type="SAM" id="Phobius"/>
    </source>
</evidence>
<dbReference type="InParanoid" id="A0A6P8VRJ2"/>
<accession>A0A6P8VRJ2</accession>
<organism evidence="2 3">
    <name type="scientific">Gymnodraco acuticeps</name>
    <name type="common">Antarctic dragonfish</name>
    <dbReference type="NCBI Taxonomy" id="8218"/>
    <lineage>
        <taxon>Eukaryota</taxon>
        <taxon>Metazoa</taxon>
        <taxon>Chordata</taxon>
        <taxon>Craniata</taxon>
        <taxon>Vertebrata</taxon>
        <taxon>Euteleostomi</taxon>
        <taxon>Actinopterygii</taxon>
        <taxon>Neopterygii</taxon>
        <taxon>Teleostei</taxon>
        <taxon>Neoteleostei</taxon>
        <taxon>Acanthomorphata</taxon>
        <taxon>Eupercaria</taxon>
        <taxon>Perciformes</taxon>
        <taxon>Notothenioidei</taxon>
        <taxon>Bathydraconidae</taxon>
        <taxon>Gymnodraco</taxon>
    </lineage>
</organism>
<dbReference type="GeneID" id="117556491"/>
<gene>
    <name evidence="3" type="primary">LOC117556491</name>
</gene>
<proteinExistence type="predicted"/>